<dbReference type="RefSeq" id="WP_092499228.1">
    <property type="nucleotide sequence ID" value="NZ_FNFV01000002.1"/>
</dbReference>
<sequence>MWLRALLRMALWARNPPSESRVKFVLAVIAVCLALFALERFFGWPDWLTPEFTPNGRIRP</sequence>
<keyword evidence="1" id="KW-0472">Membrane</keyword>
<evidence type="ECO:0000256" key="1">
    <source>
        <dbReference type="SAM" id="Phobius"/>
    </source>
</evidence>
<protein>
    <submittedName>
        <fullName evidence="2">Uncharacterized protein</fullName>
    </submittedName>
</protein>
<dbReference type="OrthoDB" id="7283678at2"/>
<dbReference type="Proteomes" id="UP000199328">
    <property type="component" value="Unassembled WGS sequence"/>
</dbReference>
<proteinExistence type="predicted"/>
<dbReference type="AlphaFoldDB" id="A0A1G9BDI0"/>
<keyword evidence="1" id="KW-0812">Transmembrane</keyword>
<keyword evidence="3" id="KW-1185">Reference proteome</keyword>
<dbReference type="EMBL" id="FNFV01000002">
    <property type="protein sequence ID" value="SDK37124.1"/>
    <property type="molecule type" value="Genomic_DNA"/>
</dbReference>
<feature type="transmembrane region" description="Helical" evidence="1">
    <location>
        <begin position="21"/>
        <end position="38"/>
    </location>
</feature>
<evidence type="ECO:0000313" key="3">
    <source>
        <dbReference type="Proteomes" id="UP000199328"/>
    </source>
</evidence>
<gene>
    <name evidence="2" type="ORF">SAMN05216257_102493</name>
</gene>
<evidence type="ECO:0000313" key="2">
    <source>
        <dbReference type="EMBL" id="SDK37124.1"/>
    </source>
</evidence>
<organism evidence="2 3">
    <name type="scientific">Meinhardsimonia xiamenensis</name>
    <dbReference type="NCBI Taxonomy" id="990712"/>
    <lineage>
        <taxon>Bacteria</taxon>
        <taxon>Pseudomonadati</taxon>
        <taxon>Pseudomonadota</taxon>
        <taxon>Alphaproteobacteria</taxon>
        <taxon>Rhodobacterales</taxon>
        <taxon>Paracoccaceae</taxon>
        <taxon>Meinhardsimonia</taxon>
    </lineage>
</organism>
<accession>A0A1G9BDI0</accession>
<reference evidence="3" key="1">
    <citation type="submission" date="2016-10" db="EMBL/GenBank/DDBJ databases">
        <authorList>
            <person name="Varghese N."/>
            <person name="Submissions S."/>
        </authorList>
    </citation>
    <scope>NUCLEOTIDE SEQUENCE [LARGE SCALE GENOMIC DNA]</scope>
    <source>
        <strain evidence="3">CGMCC 1.10789</strain>
    </source>
</reference>
<keyword evidence="1" id="KW-1133">Transmembrane helix</keyword>
<dbReference type="STRING" id="990712.SAMN05216257_102493"/>
<name>A0A1G9BDI0_9RHOB</name>